<dbReference type="Proteomes" id="UP000034350">
    <property type="component" value="Unassembled WGS sequence"/>
</dbReference>
<dbReference type="InterPro" id="IPR013087">
    <property type="entry name" value="Znf_C2H2_type"/>
</dbReference>
<dbReference type="AlphaFoldDB" id="A0A0F9WGU9"/>
<evidence type="ECO:0000256" key="1">
    <source>
        <dbReference type="ARBA" id="ARBA00022723"/>
    </source>
</evidence>
<dbReference type="PROSITE" id="PS00028">
    <property type="entry name" value="ZINC_FINGER_C2H2_1"/>
    <property type="match status" value="2"/>
</dbReference>
<comment type="caution">
    <text evidence="6">The sequence shown here is derived from an EMBL/GenBank/DDBJ whole genome shotgun (WGS) entry which is preliminary data.</text>
</comment>
<evidence type="ECO:0000259" key="5">
    <source>
        <dbReference type="PROSITE" id="PS50157"/>
    </source>
</evidence>
<organism evidence="6 7">
    <name type="scientific">Vairimorpha ceranae</name>
    <dbReference type="NCBI Taxonomy" id="40302"/>
    <lineage>
        <taxon>Eukaryota</taxon>
        <taxon>Fungi</taxon>
        <taxon>Fungi incertae sedis</taxon>
        <taxon>Microsporidia</taxon>
        <taxon>Nosematidae</taxon>
        <taxon>Vairimorpha</taxon>
    </lineage>
</organism>
<dbReference type="GeneID" id="36318675"/>
<dbReference type="VEuPathDB" id="MicrosporidiaDB:NCER_100962"/>
<proteinExistence type="predicted"/>
<evidence type="ECO:0000313" key="7">
    <source>
        <dbReference type="Proteomes" id="UP000034350"/>
    </source>
</evidence>
<keyword evidence="1" id="KW-0479">Metal-binding</keyword>
<dbReference type="Pfam" id="PF12171">
    <property type="entry name" value="zf-C2H2_jaz"/>
    <property type="match status" value="1"/>
</dbReference>
<dbReference type="RefSeq" id="XP_024331587.1">
    <property type="nucleotide sequence ID" value="XM_024473778.1"/>
</dbReference>
<evidence type="ECO:0000256" key="2">
    <source>
        <dbReference type="ARBA" id="ARBA00022771"/>
    </source>
</evidence>
<name>A0A0F9WGU9_9MICR</name>
<keyword evidence="3" id="KW-0862">Zinc</keyword>
<sequence>MGNIISYFFYKKSVIQSPYSILKVTPYHSLGEIKLSYLNLMKKNQKPEYNTAYALIKESPPPLNLYSNLSDDVIEKINQFAKTDIPPINSSEYKQAYRMLSRLNISNFRTDNDRIHFYFHLSRLINKSKKEDERLILKKRHTAKNKTVSKVLPVYGPFLICEECNKKFKGINTFKDHLKSKKHKENTNFKEEIVIEKKKQPVKNTAKDKVVEVEESIVQNKVSNHKLDHLVFRTCSFCKEVFDTRVLLLYHLRSNHKKGSS</sequence>
<evidence type="ECO:0000256" key="4">
    <source>
        <dbReference type="PROSITE-ProRule" id="PRU00042"/>
    </source>
</evidence>
<dbReference type="SUPFAM" id="SSF57667">
    <property type="entry name" value="beta-beta-alpha zinc fingers"/>
    <property type="match status" value="1"/>
</dbReference>
<evidence type="ECO:0000256" key="3">
    <source>
        <dbReference type="ARBA" id="ARBA00022833"/>
    </source>
</evidence>
<keyword evidence="7" id="KW-1185">Reference proteome</keyword>
<dbReference type="VEuPathDB" id="MicrosporidiaDB:G9O61_00g014650"/>
<keyword evidence="2 4" id="KW-0863">Zinc-finger</keyword>
<dbReference type="InterPro" id="IPR036236">
    <property type="entry name" value="Znf_C2H2_sf"/>
</dbReference>
<feature type="domain" description="C2H2-type" evidence="5">
    <location>
        <begin position="159"/>
        <end position="188"/>
    </location>
</feature>
<reference evidence="6 7" key="1">
    <citation type="journal article" date="2015" name="Environ. Microbiol.">
        <title>Genome analyses suggest the presence of polyploidy and recent human-driven expansions in eight global populations of the honeybee pathogen Nosema ceranae.</title>
        <authorList>
            <person name="Pelin A."/>
            <person name="Selman M."/>
            <person name="Aris-Brosou S."/>
            <person name="Farinelli L."/>
            <person name="Corradi N."/>
        </authorList>
    </citation>
    <scope>NUCLEOTIDE SEQUENCE [LARGE SCALE GENOMIC DNA]</scope>
    <source>
        <strain evidence="6 7">PA08 1199</strain>
    </source>
</reference>
<dbReference type="OrthoDB" id="2195992at2759"/>
<dbReference type="EMBL" id="JPQZ01000011">
    <property type="protein sequence ID" value="KKO75845.1"/>
    <property type="molecule type" value="Genomic_DNA"/>
</dbReference>
<dbReference type="InterPro" id="IPR022755">
    <property type="entry name" value="Znf_C2H2_jaz"/>
</dbReference>
<dbReference type="OMA" id="FLYNSAY"/>
<gene>
    <name evidence="6" type="ORF">AAJ76_1100072889</name>
</gene>
<dbReference type="Gene3D" id="3.30.160.60">
    <property type="entry name" value="Classic Zinc Finger"/>
    <property type="match status" value="1"/>
</dbReference>
<dbReference type="SMART" id="SM00355">
    <property type="entry name" value="ZnF_C2H2"/>
    <property type="match status" value="2"/>
</dbReference>
<dbReference type="GO" id="GO:0008270">
    <property type="term" value="F:zinc ion binding"/>
    <property type="evidence" value="ECO:0007669"/>
    <property type="project" value="UniProtKB-KW"/>
</dbReference>
<protein>
    <recommendedName>
        <fullName evidence="5">C2H2-type domain-containing protein</fullName>
    </recommendedName>
</protein>
<accession>A0A0F9WGU9</accession>
<dbReference type="VEuPathDB" id="MicrosporidiaDB:AAJ76_1100072889"/>
<dbReference type="PROSITE" id="PS50157">
    <property type="entry name" value="ZINC_FINGER_C2H2_2"/>
    <property type="match status" value="1"/>
</dbReference>
<evidence type="ECO:0000313" key="6">
    <source>
        <dbReference type="EMBL" id="KKO75845.1"/>
    </source>
</evidence>